<evidence type="ECO:0000313" key="2">
    <source>
        <dbReference type="Proteomes" id="UP001054945"/>
    </source>
</evidence>
<sequence length="135" mass="15688">MKNRNRPALKKKRAQELHEAAGVPLGPCTFQEVQIFEDHLNIQIVVFSADNLNQVTYKGKERPLRINLWHHDNHYDVIKSVKGFFGSNYYCENCEKPYSQLRITSLSKGMLHMSSYVMSTWPTTKMQGLRQTLCI</sequence>
<organism evidence="1 2">
    <name type="scientific">Caerostris extrusa</name>
    <name type="common">Bark spider</name>
    <name type="synonym">Caerostris bankana</name>
    <dbReference type="NCBI Taxonomy" id="172846"/>
    <lineage>
        <taxon>Eukaryota</taxon>
        <taxon>Metazoa</taxon>
        <taxon>Ecdysozoa</taxon>
        <taxon>Arthropoda</taxon>
        <taxon>Chelicerata</taxon>
        <taxon>Arachnida</taxon>
        <taxon>Araneae</taxon>
        <taxon>Araneomorphae</taxon>
        <taxon>Entelegynae</taxon>
        <taxon>Araneoidea</taxon>
        <taxon>Araneidae</taxon>
        <taxon>Caerostris</taxon>
    </lineage>
</organism>
<dbReference type="EMBL" id="BPLR01004879">
    <property type="protein sequence ID" value="GIX98239.1"/>
    <property type="molecule type" value="Genomic_DNA"/>
</dbReference>
<gene>
    <name evidence="1" type="ORF">CEXT_623211</name>
</gene>
<dbReference type="Proteomes" id="UP001054945">
    <property type="component" value="Unassembled WGS sequence"/>
</dbReference>
<dbReference type="AlphaFoldDB" id="A0AAV4PNJ3"/>
<keyword evidence="2" id="KW-1185">Reference proteome</keyword>
<name>A0AAV4PNJ3_CAEEX</name>
<evidence type="ECO:0000313" key="1">
    <source>
        <dbReference type="EMBL" id="GIX98239.1"/>
    </source>
</evidence>
<reference evidence="1 2" key="1">
    <citation type="submission" date="2021-06" db="EMBL/GenBank/DDBJ databases">
        <title>Caerostris extrusa draft genome.</title>
        <authorList>
            <person name="Kono N."/>
            <person name="Arakawa K."/>
        </authorList>
    </citation>
    <scope>NUCLEOTIDE SEQUENCE [LARGE SCALE GENOMIC DNA]</scope>
</reference>
<evidence type="ECO:0008006" key="3">
    <source>
        <dbReference type="Google" id="ProtNLM"/>
    </source>
</evidence>
<accession>A0AAV4PNJ3</accession>
<proteinExistence type="predicted"/>
<protein>
    <recommendedName>
        <fullName evidence="3">Ubiquitinyl hydrolase 1</fullName>
    </recommendedName>
</protein>
<comment type="caution">
    <text evidence="1">The sequence shown here is derived from an EMBL/GenBank/DDBJ whole genome shotgun (WGS) entry which is preliminary data.</text>
</comment>